<evidence type="ECO:0000259" key="5">
    <source>
        <dbReference type="PROSITE" id="PS50932"/>
    </source>
</evidence>
<dbReference type="InterPro" id="IPR000843">
    <property type="entry name" value="HTH_LacI"/>
</dbReference>
<dbReference type="Pfam" id="PF00356">
    <property type="entry name" value="LacI"/>
    <property type="match status" value="1"/>
</dbReference>
<name>A0ABW8F3Z2_9BURK</name>
<dbReference type="SUPFAM" id="SSF53822">
    <property type="entry name" value="Periplasmic binding protein-like I"/>
    <property type="match status" value="1"/>
</dbReference>
<evidence type="ECO:0000256" key="2">
    <source>
        <dbReference type="ARBA" id="ARBA00023125"/>
    </source>
</evidence>
<dbReference type="PANTHER" id="PTHR30146">
    <property type="entry name" value="LACI-RELATED TRANSCRIPTIONAL REPRESSOR"/>
    <property type="match status" value="1"/>
</dbReference>
<feature type="region of interest" description="Disordered" evidence="4">
    <location>
        <begin position="1"/>
        <end position="21"/>
    </location>
</feature>
<organism evidence="6 7">
    <name type="scientific">Herbaspirillum chlorophenolicum</name>
    <dbReference type="NCBI Taxonomy" id="211589"/>
    <lineage>
        <taxon>Bacteria</taxon>
        <taxon>Pseudomonadati</taxon>
        <taxon>Pseudomonadota</taxon>
        <taxon>Betaproteobacteria</taxon>
        <taxon>Burkholderiales</taxon>
        <taxon>Oxalobacteraceae</taxon>
        <taxon>Herbaspirillum</taxon>
    </lineage>
</organism>
<dbReference type="Gene3D" id="1.10.260.40">
    <property type="entry name" value="lambda repressor-like DNA-binding domains"/>
    <property type="match status" value="1"/>
</dbReference>
<keyword evidence="2 6" id="KW-0238">DNA-binding</keyword>
<evidence type="ECO:0000256" key="4">
    <source>
        <dbReference type="SAM" id="MobiDB-lite"/>
    </source>
</evidence>
<dbReference type="RefSeq" id="WP_402702813.1">
    <property type="nucleotide sequence ID" value="NZ_JBIUZV010000014.1"/>
</dbReference>
<keyword evidence="3" id="KW-0804">Transcription</keyword>
<dbReference type="CDD" id="cd01575">
    <property type="entry name" value="PBP1_GntR"/>
    <property type="match status" value="1"/>
</dbReference>
<protein>
    <submittedName>
        <fullName evidence="6">LacI family DNA-binding transcriptional regulator</fullName>
    </submittedName>
</protein>
<dbReference type="SMART" id="SM00354">
    <property type="entry name" value="HTH_LACI"/>
    <property type="match status" value="1"/>
</dbReference>
<dbReference type="CDD" id="cd01392">
    <property type="entry name" value="HTH_LacI"/>
    <property type="match status" value="1"/>
</dbReference>
<dbReference type="Gene3D" id="3.40.50.2300">
    <property type="match status" value="2"/>
</dbReference>
<dbReference type="Proteomes" id="UP001617427">
    <property type="component" value="Unassembled WGS sequence"/>
</dbReference>
<comment type="caution">
    <text evidence="6">The sequence shown here is derived from an EMBL/GenBank/DDBJ whole genome shotgun (WGS) entry which is preliminary data.</text>
</comment>
<dbReference type="EMBL" id="JBIUZV010000014">
    <property type="protein sequence ID" value="MFJ3048001.1"/>
    <property type="molecule type" value="Genomic_DNA"/>
</dbReference>
<dbReference type="Pfam" id="PF13377">
    <property type="entry name" value="Peripla_BP_3"/>
    <property type="match status" value="1"/>
</dbReference>
<evidence type="ECO:0000313" key="6">
    <source>
        <dbReference type="EMBL" id="MFJ3048001.1"/>
    </source>
</evidence>
<keyword evidence="7" id="KW-1185">Reference proteome</keyword>
<evidence type="ECO:0000256" key="3">
    <source>
        <dbReference type="ARBA" id="ARBA00023163"/>
    </source>
</evidence>
<dbReference type="GO" id="GO:0003677">
    <property type="term" value="F:DNA binding"/>
    <property type="evidence" value="ECO:0007669"/>
    <property type="project" value="UniProtKB-KW"/>
</dbReference>
<evidence type="ECO:0000313" key="7">
    <source>
        <dbReference type="Proteomes" id="UP001617427"/>
    </source>
</evidence>
<keyword evidence="1" id="KW-0805">Transcription regulation</keyword>
<dbReference type="PROSITE" id="PS00356">
    <property type="entry name" value="HTH_LACI_1"/>
    <property type="match status" value="1"/>
</dbReference>
<evidence type="ECO:0000256" key="1">
    <source>
        <dbReference type="ARBA" id="ARBA00023015"/>
    </source>
</evidence>
<accession>A0ABW8F3Z2</accession>
<reference evidence="6 7" key="1">
    <citation type="submission" date="2024-10" db="EMBL/GenBank/DDBJ databases">
        <title>The Natural Products Discovery Center: Release of the First 8490 Sequenced Strains for Exploring Actinobacteria Biosynthetic Diversity.</title>
        <authorList>
            <person name="Kalkreuter E."/>
            <person name="Kautsar S.A."/>
            <person name="Yang D."/>
            <person name="Bader C.D."/>
            <person name="Teijaro C.N."/>
            <person name="Fluegel L."/>
            <person name="Davis C.M."/>
            <person name="Simpson J.R."/>
            <person name="Lauterbach L."/>
            <person name="Steele A.D."/>
            <person name="Gui C."/>
            <person name="Meng S."/>
            <person name="Li G."/>
            <person name="Viehrig K."/>
            <person name="Ye F."/>
            <person name="Su P."/>
            <person name="Kiefer A.F."/>
            <person name="Nichols A."/>
            <person name="Cepeda A.J."/>
            <person name="Yan W."/>
            <person name="Fan B."/>
            <person name="Jiang Y."/>
            <person name="Adhikari A."/>
            <person name="Zheng C.-J."/>
            <person name="Schuster L."/>
            <person name="Cowan T.M."/>
            <person name="Smanski M.J."/>
            <person name="Chevrette M.G."/>
            <person name="De Carvalho L.P.S."/>
            <person name="Shen B."/>
        </authorList>
    </citation>
    <scope>NUCLEOTIDE SEQUENCE [LARGE SCALE GENOMIC DNA]</scope>
    <source>
        <strain evidence="6 7">NPDC087045</strain>
    </source>
</reference>
<sequence length="352" mass="38192">MSKRTAQDSKSVPLPLPKGSRATGRVTITDVAAEAGVSSMTVSRALKMPELVQEQSRERIFAAIEKLGYVPNQAAATLASARSQVIGVLVPSLTNAVFIETLSGIRDYLAEAGYQFLIGETGYARDKEAQLISTYLAHAPAGFLLSSSEQHEILQSRPASRAIPAVRMFDLGRSNDEYSVGFSQTKAGYAVARHLAERGYQRPAFIAAQLDPRMMKRREGFRKGLQEAGIDPAVEVLLPLPTTVDMGAQLLRRVLEVRPDCDAVFCCNDDLALGALFECQRQGIAVPGQLAIAGFNDLSWAACATPSITTVITPRYDIGYKSAEMLIRQLKGEDIPKGRLDLGFELAVREST</sequence>
<dbReference type="PROSITE" id="PS50932">
    <property type="entry name" value="HTH_LACI_2"/>
    <property type="match status" value="1"/>
</dbReference>
<dbReference type="InterPro" id="IPR010982">
    <property type="entry name" value="Lambda_DNA-bd_dom_sf"/>
</dbReference>
<proteinExistence type="predicted"/>
<dbReference type="PANTHER" id="PTHR30146:SF33">
    <property type="entry name" value="TRANSCRIPTIONAL REGULATOR"/>
    <property type="match status" value="1"/>
</dbReference>
<dbReference type="InterPro" id="IPR028082">
    <property type="entry name" value="Peripla_BP_I"/>
</dbReference>
<dbReference type="SUPFAM" id="SSF47413">
    <property type="entry name" value="lambda repressor-like DNA-binding domains"/>
    <property type="match status" value="1"/>
</dbReference>
<gene>
    <name evidence="6" type="ORF">ACIPEN_19395</name>
</gene>
<dbReference type="InterPro" id="IPR046335">
    <property type="entry name" value="LacI/GalR-like_sensor"/>
</dbReference>
<feature type="domain" description="HTH lacI-type" evidence="5">
    <location>
        <begin position="26"/>
        <end position="80"/>
    </location>
</feature>